<dbReference type="OrthoDB" id="10068793at2759"/>
<evidence type="ECO:0008006" key="5">
    <source>
        <dbReference type="Google" id="ProtNLM"/>
    </source>
</evidence>
<evidence type="ECO:0000313" key="4">
    <source>
        <dbReference type="Proteomes" id="UP000271974"/>
    </source>
</evidence>
<dbReference type="NCBIfam" id="TIGR02231">
    <property type="entry name" value="mucoidy inhibitor MuiA family protein"/>
    <property type="match status" value="1"/>
</dbReference>
<protein>
    <recommendedName>
        <fullName evidence="5">DUF4139 domain-containing protein</fullName>
    </recommendedName>
</protein>
<dbReference type="AlphaFoldDB" id="A0A433U952"/>
<sequence>MAQVSEMNCLYVKAADCPMTKVTVYTDRAEVCRRHECKLKSGKNELHVTHFVEADEDSIRVEGHGKATIAEVSFQSKQNKDKEPAMMEEEKALKDEIEKLTAELKEGQFESQLCVLGKQKDILDRFANTASSPGQGSSNESFLKAEYFQGVRDFLHQYKDLGRQLDTEKFDVENKRDALTKKITDTQQKLEQLLADRNSGREKKECIIVLEAEEETNVTLAISYIVYGASWTPLYDLRMFPVEGTLKITYYGVISQSSGEDWTDVQVSLSTAEPVLGGSIPILAQTQLSVAAPVQAQANYSWRGLKAKASAPRMRASSHMDAPMMQMCVMEDSCMEYREPLNVDTLKITEGLTSATYEIARPSTIPSDASPHKVTVATLDTKPTLSYLTVPSKVAHAFLKAKVVNTSSYILLPGPTNIFLDNTSVGKAHLSSVAPQEEFECSLGVDPGVRVEYRPASEVKSSSGLISKATVIQHRQVIQVKNTHAYAVEVKVRDNLPRSRDERIKVKLLEPVIDVKKPEKAAKDVVLTLENHVEWDLTIPSMEKSEVVLVYTVEHPSDSVLETYEVLGAK</sequence>
<accession>A0A433U952</accession>
<dbReference type="InterPro" id="IPR025554">
    <property type="entry name" value="DUF4140"/>
</dbReference>
<organism evidence="3 4">
    <name type="scientific">Elysia chlorotica</name>
    <name type="common">Eastern emerald elysia</name>
    <name type="synonym">Sea slug</name>
    <dbReference type="NCBI Taxonomy" id="188477"/>
    <lineage>
        <taxon>Eukaryota</taxon>
        <taxon>Metazoa</taxon>
        <taxon>Spiralia</taxon>
        <taxon>Lophotrochozoa</taxon>
        <taxon>Mollusca</taxon>
        <taxon>Gastropoda</taxon>
        <taxon>Heterobranchia</taxon>
        <taxon>Euthyneura</taxon>
        <taxon>Panpulmonata</taxon>
        <taxon>Sacoglossa</taxon>
        <taxon>Placobranchoidea</taxon>
        <taxon>Plakobranchidae</taxon>
        <taxon>Elysia</taxon>
    </lineage>
</organism>
<evidence type="ECO:0000259" key="1">
    <source>
        <dbReference type="Pfam" id="PF13598"/>
    </source>
</evidence>
<dbReference type="Pfam" id="PF13600">
    <property type="entry name" value="DUF4140"/>
    <property type="match status" value="1"/>
</dbReference>
<dbReference type="STRING" id="188477.A0A433U952"/>
<dbReference type="InterPro" id="IPR037291">
    <property type="entry name" value="DUF4139"/>
</dbReference>
<evidence type="ECO:0000259" key="2">
    <source>
        <dbReference type="Pfam" id="PF13600"/>
    </source>
</evidence>
<keyword evidence="4" id="KW-1185">Reference proteome</keyword>
<dbReference type="InterPro" id="IPR011935">
    <property type="entry name" value="CHP02231"/>
</dbReference>
<dbReference type="Pfam" id="PF13598">
    <property type="entry name" value="DUF4139"/>
    <property type="match status" value="1"/>
</dbReference>
<dbReference type="EMBL" id="RQTK01000034">
    <property type="protein sequence ID" value="RUS90374.1"/>
    <property type="molecule type" value="Genomic_DNA"/>
</dbReference>
<dbReference type="PANTHER" id="PTHR31005">
    <property type="entry name" value="DUF4139 DOMAIN-CONTAINING PROTEIN"/>
    <property type="match status" value="1"/>
</dbReference>
<feature type="domain" description="DUF4140" evidence="2">
    <location>
        <begin position="22"/>
        <end position="107"/>
    </location>
</feature>
<dbReference type="Proteomes" id="UP000271974">
    <property type="component" value="Unassembled WGS sequence"/>
</dbReference>
<gene>
    <name evidence="3" type="ORF">EGW08_001869</name>
</gene>
<comment type="caution">
    <text evidence="3">The sequence shown here is derived from an EMBL/GenBank/DDBJ whole genome shotgun (WGS) entry which is preliminary data.</text>
</comment>
<proteinExistence type="predicted"/>
<evidence type="ECO:0000313" key="3">
    <source>
        <dbReference type="EMBL" id="RUS90374.1"/>
    </source>
</evidence>
<dbReference type="PANTHER" id="PTHR31005:SF8">
    <property type="entry name" value="DUF4139 DOMAIN-CONTAINING PROTEIN"/>
    <property type="match status" value="1"/>
</dbReference>
<reference evidence="3 4" key="1">
    <citation type="submission" date="2019-01" db="EMBL/GenBank/DDBJ databases">
        <title>A draft genome assembly of the solar-powered sea slug Elysia chlorotica.</title>
        <authorList>
            <person name="Cai H."/>
            <person name="Li Q."/>
            <person name="Fang X."/>
            <person name="Li J."/>
            <person name="Curtis N.E."/>
            <person name="Altenburger A."/>
            <person name="Shibata T."/>
            <person name="Feng M."/>
            <person name="Maeda T."/>
            <person name="Schwartz J.A."/>
            <person name="Shigenobu S."/>
            <person name="Lundholm N."/>
            <person name="Nishiyama T."/>
            <person name="Yang H."/>
            <person name="Hasebe M."/>
            <person name="Li S."/>
            <person name="Pierce S.K."/>
            <person name="Wang J."/>
        </authorList>
    </citation>
    <scope>NUCLEOTIDE SEQUENCE [LARGE SCALE GENOMIC DNA]</scope>
    <source>
        <strain evidence="3">EC2010</strain>
        <tissue evidence="3">Whole organism of an adult</tissue>
    </source>
</reference>
<name>A0A433U952_ELYCH</name>
<feature type="domain" description="DUF4139" evidence="1">
    <location>
        <begin position="220"/>
        <end position="556"/>
    </location>
</feature>